<dbReference type="InterPro" id="IPR036111">
    <property type="entry name" value="Mal/L-sulfo/L-lacto_DH-like_sf"/>
</dbReference>
<evidence type="ECO:0000256" key="1">
    <source>
        <dbReference type="ARBA" id="ARBA00006056"/>
    </source>
</evidence>
<dbReference type="InterPro" id="IPR003767">
    <property type="entry name" value="Malate/L-lactate_DH-like"/>
</dbReference>
<organism evidence="3 4">
    <name type="scientific">Uliginosibacterium aquaticum</name>
    <dbReference type="NCBI Taxonomy" id="2731212"/>
    <lineage>
        <taxon>Bacteria</taxon>
        <taxon>Pseudomonadati</taxon>
        <taxon>Pseudomonadota</taxon>
        <taxon>Betaproteobacteria</taxon>
        <taxon>Rhodocyclales</taxon>
        <taxon>Zoogloeaceae</taxon>
        <taxon>Uliginosibacterium</taxon>
    </lineage>
</organism>
<dbReference type="PANTHER" id="PTHR11091">
    <property type="entry name" value="OXIDOREDUCTASE-RELATED"/>
    <property type="match status" value="1"/>
</dbReference>
<dbReference type="Pfam" id="PF02615">
    <property type="entry name" value="Ldh_2"/>
    <property type="match status" value="1"/>
</dbReference>
<dbReference type="PANTHER" id="PTHR11091:SF0">
    <property type="entry name" value="MALATE DEHYDROGENASE"/>
    <property type="match status" value="1"/>
</dbReference>
<comment type="similarity">
    <text evidence="1">Belongs to the LDH2/MDH2 oxidoreductase family.</text>
</comment>
<evidence type="ECO:0000313" key="3">
    <source>
        <dbReference type="EMBL" id="NSL55039.1"/>
    </source>
</evidence>
<evidence type="ECO:0000256" key="2">
    <source>
        <dbReference type="ARBA" id="ARBA00023002"/>
    </source>
</evidence>
<name>A0ABX2IEE6_9RHOO</name>
<dbReference type="EMBL" id="JABCSC020000002">
    <property type="protein sequence ID" value="NSL55039.1"/>
    <property type="molecule type" value="Genomic_DNA"/>
</dbReference>
<sequence>MDTPIRIDHQQLARRISNVLERAGMEAVMAAEEASIMIEADLHGVPSHGVRMLPGLLAALKDGRATAKPQIRLKTGFAATCMMDGDNGPGRSVSIRAMDQAVERAREFGIGACLAMHTTHWGRAHAYACHAAQAGMIGLCTTNAMPTMAAWGATGKIIGNNPLAIALPRSNGAEPLVLDIAMSQAAVGKVGTWLREGRELPAGWGLDANGQPSTDAKAILSGAVLPFGGHKGAGLALIMELMTAALAGGAFGHEIVEKDRSGLDPNSCKLFIAMNPDAFGGLETLHVRVDSYLSYLGEAARPFTWPGERGWQERKHNLIAGVPLHPEIFAQLQSLGLRIEA</sequence>
<protein>
    <submittedName>
        <fullName evidence="3">Ldh family oxidoreductase</fullName>
    </submittedName>
</protein>
<gene>
    <name evidence="3" type="ORF">HJ583_008385</name>
</gene>
<proteinExistence type="inferred from homology"/>
<keyword evidence="4" id="KW-1185">Reference proteome</keyword>
<dbReference type="RefSeq" id="WP_170021516.1">
    <property type="nucleotide sequence ID" value="NZ_JABCSC020000002.1"/>
</dbReference>
<dbReference type="InterPro" id="IPR043143">
    <property type="entry name" value="Mal/L-sulf/L-lact_DH-like_NADP"/>
</dbReference>
<evidence type="ECO:0000313" key="4">
    <source>
        <dbReference type="Proteomes" id="UP000778523"/>
    </source>
</evidence>
<dbReference type="Gene3D" id="3.30.1370.60">
    <property type="entry name" value="Hypothetical oxidoreductase yiak, domain 2"/>
    <property type="match status" value="1"/>
</dbReference>
<dbReference type="Gene3D" id="1.10.1530.10">
    <property type="match status" value="1"/>
</dbReference>
<dbReference type="Proteomes" id="UP000778523">
    <property type="component" value="Unassembled WGS sequence"/>
</dbReference>
<reference evidence="3 4" key="1">
    <citation type="submission" date="2020-06" db="EMBL/GenBank/DDBJ databases">
        <title>Draft genome of Uliginosibacterium sp. IMCC34675.</title>
        <authorList>
            <person name="Song J."/>
        </authorList>
    </citation>
    <scope>NUCLEOTIDE SEQUENCE [LARGE SCALE GENOMIC DNA]</scope>
    <source>
        <strain evidence="3 4">IMCC34675</strain>
    </source>
</reference>
<accession>A0ABX2IEE6</accession>
<keyword evidence="2" id="KW-0560">Oxidoreductase</keyword>
<dbReference type="SUPFAM" id="SSF89733">
    <property type="entry name" value="L-sulfolactate dehydrogenase-like"/>
    <property type="match status" value="1"/>
</dbReference>
<dbReference type="InterPro" id="IPR043144">
    <property type="entry name" value="Mal/L-sulf/L-lact_DH-like_ah"/>
</dbReference>
<comment type="caution">
    <text evidence="3">The sequence shown here is derived from an EMBL/GenBank/DDBJ whole genome shotgun (WGS) entry which is preliminary data.</text>
</comment>